<sequence length="92" mass="10265">MYKTHLAKLTTRWLHCRPPSADGGLDARLCLIDMTAPSEARAGSKGKYEAHDPIGGCRRTLQRHRDGPGPACGDHNREIAESYGHLKFRRLI</sequence>
<organism evidence="1 2">
    <name type="scientific">Methylorubrum extorquens</name>
    <name type="common">Methylobacterium dichloromethanicum</name>
    <name type="synonym">Methylobacterium extorquens</name>
    <dbReference type="NCBI Taxonomy" id="408"/>
    <lineage>
        <taxon>Bacteria</taxon>
        <taxon>Pseudomonadati</taxon>
        <taxon>Pseudomonadota</taxon>
        <taxon>Alphaproteobacteria</taxon>
        <taxon>Hyphomicrobiales</taxon>
        <taxon>Methylobacteriaceae</taxon>
        <taxon>Methylorubrum</taxon>
    </lineage>
</organism>
<protein>
    <submittedName>
        <fullName evidence="1">Uncharacterized protein</fullName>
    </submittedName>
</protein>
<proteinExistence type="predicted"/>
<reference evidence="2" key="1">
    <citation type="submission" date="2017-10" db="EMBL/GenBank/DDBJ databases">
        <authorList>
            <person name="Regsiter A."/>
            <person name="William W."/>
        </authorList>
    </citation>
    <scope>NUCLEOTIDE SEQUENCE [LARGE SCALE GENOMIC DNA]</scope>
</reference>
<evidence type="ECO:0000313" key="2">
    <source>
        <dbReference type="Proteomes" id="UP000233769"/>
    </source>
</evidence>
<evidence type="ECO:0000313" key="1">
    <source>
        <dbReference type="EMBL" id="SOR29264.1"/>
    </source>
</evidence>
<dbReference type="EMBL" id="LT962688">
    <property type="protein sequence ID" value="SOR29264.1"/>
    <property type="molecule type" value="Genomic_DNA"/>
</dbReference>
<dbReference type="AlphaFoldDB" id="A0A2N9APH5"/>
<accession>A0A2N9APH5</accession>
<gene>
    <name evidence="1" type="ORF">TK0001_2662</name>
</gene>
<name>A0A2N9APH5_METEX</name>
<dbReference type="Proteomes" id="UP000233769">
    <property type="component" value="Chromosome tk0001"/>
</dbReference>